<name>A0A370F9W6_9BURK</name>
<keyword evidence="1" id="KW-0812">Transmembrane</keyword>
<gene>
    <name evidence="2" type="ORF">DFR41_1089</name>
</gene>
<keyword evidence="1" id="KW-1133">Transmembrane helix</keyword>
<dbReference type="RefSeq" id="WP_211322624.1">
    <property type="nucleotide sequence ID" value="NZ_QQAV01000008.1"/>
</dbReference>
<proteinExistence type="predicted"/>
<dbReference type="Proteomes" id="UP000255265">
    <property type="component" value="Unassembled WGS sequence"/>
</dbReference>
<protein>
    <submittedName>
        <fullName evidence="2">Uncharacterized protein</fullName>
    </submittedName>
</protein>
<reference evidence="2 3" key="1">
    <citation type="submission" date="2018-07" db="EMBL/GenBank/DDBJ databases">
        <title>Genomic Encyclopedia of Type Strains, Phase IV (KMG-IV): sequencing the most valuable type-strain genomes for metagenomic binning, comparative biology and taxonomic classification.</title>
        <authorList>
            <person name="Goeker M."/>
        </authorList>
    </citation>
    <scope>NUCLEOTIDE SEQUENCE [LARGE SCALE GENOMIC DNA]</scope>
    <source>
        <strain evidence="2 3">DSM 21352</strain>
    </source>
</reference>
<organism evidence="2 3">
    <name type="scientific">Pseudacidovorax intermedius</name>
    <dbReference type="NCBI Taxonomy" id="433924"/>
    <lineage>
        <taxon>Bacteria</taxon>
        <taxon>Pseudomonadati</taxon>
        <taxon>Pseudomonadota</taxon>
        <taxon>Betaproteobacteria</taxon>
        <taxon>Burkholderiales</taxon>
        <taxon>Comamonadaceae</taxon>
        <taxon>Pseudacidovorax</taxon>
    </lineage>
</organism>
<evidence type="ECO:0000313" key="3">
    <source>
        <dbReference type="Proteomes" id="UP000255265"/>
    </source>
</evidence>
<evidence type="ECO:0000256" key="1">
    <source>
        <dbReference type="SAM" id="Phobius"/>
    </source>
</evidence>
<sequence>MPHISLKGRQRPRAVAWGRHKQSGFSLVVAAALAALMAIVTLAVYQRVQVNQLAADRLSQDLLLDKADAAVRAFVAIRGRLPCPAQVFGGTEQCDGTLSKGWFPAEVAAALAPTGTAERLRGLRYFADQRLSVISDNFPKEPHDPQIVNGHDFCRELALLSPLGGDPDGGLPGLVRSRQPVAYSFSSAGPSGFTGRNSSATGSFESEDREQNAIYRERVREVTVRALAREANCASIIGSLNMLTVAASWHAAMPGIRSKLAFDYKTYIIWPMANALVTWTFMAIDEAAVYAGDIAFLITGMHELESECEAECTGGYLAACIAAGVHAAQAIIVGTQGLAVAVDAAALMTRSITAAIELSRARDFYAGYDLVPIWDGQDGVLKSVDALGPLVWREGP</sequence>
<feature type="transmembrane region" description="Helical" evidence="1">
    <location>
        <begin position="25"/>
        <end position="45"/>
    </location>
</feature>
<keyword evidence="3" id="KW-1185">Reference proteome</keyword>
<dbReference type="EMBL" id="QQAV01000008">
    <property type="protein sequence ID" value="RDI21885.1"/>
    <property type="molecule type" value="Genomic_DNA"/>
</dbReference>
<accession>A0A370F9W6</accession>
<dbReference type="AlphaFoldDB" id="A0A370F9W6"/>
<comment type="caution">
    <text evidence="2">The sequence shown here is derived from an EMBL/GenBank/DDBJ whole genome shotgun (WGS) entry which is preliminary data.</text>
</comment>
<evidence type="ECO:0000313" key="2">
    <source>
        <dbReference type="EMBL" id="RDI21885.1"/>
    </source>
</evidence>
<keyword evidence="1" id="KW-0472">Membrane</keyword>